<accession>A0A6M9PS08</accession>
<feature type="transmembrane region" description="Helical" evidence="1">
    <location>
        <begin position="133"/>
        <end position="151"/>
    </location>
</feature>
<dbReference type="Proteomes" id="UP000500806">
    <property type="component" value="Chromosome"/>
</dbReference>
<evidence type="ECO:0000256" key="1">
    <source>
        <dbReference type="SAM" id="Phobius"/>
    </source>
</evidence>
<organism evidence="2 3">
    <name type="scientific">Polynucleobacter antarcticus</name>
    <dbReference type="NCBI Taxonomy" id="1743162"/>
    <lineage>
        <taxon>Bacteria</taxon>
        <taxon>Pseudomonadati</taxon>
        <taxon>Pseudomonadota</taxon>
        <taxon>Betaproteobacteria</taxon>
        <taxon>Burkholderiales</taxon>
        <taxon>Burkholderiaceae</taxon>
        <taxon>Polynucleobacter</taxon>
    </lineage>
</organism>
<dbReference type="KEGG" id="pani:DCO16_03840"/>
<protein>
    <submittedName>
        <fullName evidence="2">Uncharacterized protein</fullName>
    </submittedName>
</protein>
<dbReference type="AlphaFoldDB" id="A0A6M9PS08"/>
<dbReference type="EMBL" id="CP028941">
    <property type="protein sequence ID" value="QKM62278.1"/>
    <property type="molecule type" value="Genomic_DNA"/>
</dbReference>
<keyword evidence="1" id="KW-1133">Transmembrane helix</keyword>
<proteinExistence type="predicted"/>
<sequence length="163" mass="17906">MTIQPSTLFNSKVSVLSGTVSKLNHELLEYVNPEKPMNDDSAIYFQRFYIAQFNLDDRAIVAQFSSPMTIHQGDVLAVSGYPKGNVFQVLAYANQTQDVRGAENWLILALGALFFLAVAIGLLNSALVSEGSLVPKLFLMGFVGVGLYMVYRALLIREAIALL</sequence>
<evidence type="ECO:0000313" key="2">
    <source>
        <dbReference type="EMBL" id="QKM62278.1"/>
    </source>
</evidence>
<name>A0A6M9PS08_9BURK</name>
<keyword evidence="1" id="KW-0472">Membrane</keyword>
<gene>
    <name evidence="2" type="ORF">DCO16_03840</name>
</gene>
<reference evidence="2 3" key="1">
    <citation type="submission" date="2018-04" db="EMBL/GenBank/DDBJ databases">
        <title>Polynucleobacter sp. LimPoW16 genome.</title>
        <authorList>
            <person name="Hahn M.W."/>
        </authorList>
    </citation>
    <scope>NUCLEOTIDE SEQUENCE [LARGE SCALE GENOMIC DNA]</scope>
    <source>
        <strain evidence="2 3">LimPoW16</strain>
    </source>
</reference>
<dbReference type="RefSeq" id="WP_173942428.1">
    <property type="nucleotide sequence ID" value="NZ_CBCSCD010000003.1"/>
</dbReference>
<evidence type="ECO:0000313" key="3">
    <source>
        <dbReference type="Proteomes" id="UP000500806"/>
    </source>
</evidence>
<feature type="transmembrane region" description="Helical" evidence="1">
    <location>
        <begin position="105"/>
        <end position="127"/>
    </location>
</feature>
<keyword evidence="1" id="KW-0812">Transmembrane</keyword>
<keyword evidence="3" id="KW-1185">Reference proteome</keyword>